<feature type="compositionally biased region" description="Polar residues" evidence="1">
    <location>
        <begin position="105"/>
        <end position="117"/>
    </location>
</feature>
<dbReference type="EMBL" id="MU007029">
    <property type="protein sequence ID" value="KAF2431912.1"/>
    <property type="molecule type" value="Genomic_DNA"/>
</dbReference>
<feature type="compositionally biased region" description="Polar residues" evidence="1">
    <location>
        <begin position="1233"/>
        <end position="1251"/>
    </location>
</feature>
<feature type="region of interest" description="Disordered" evidence="1">
    <location>
        <begin position="1173"/>
        <end position="1304"/>
    </location>
</feature>
<dbReference type="OrthoDB" id="3437384at2759"/>
<evidence type="ECO:0000313" key="3">
    <source>
        <dbReference type="Proteomes" id="UP000800235"/>
    </source>
</evidence>
<feature type="compositionally biased region" description="Low complexity" evidence="1">
    <location>
        <begin position="590"/>
        <end position="603"/>
    </location>
</feature>
<reference evidence="2" key="1">
    <citation type="journal article" date="2020" name="Stud. Mycol.">
        <title>101 Dothideomycetes genomes: a test case for predicting lifestyles and emergence of pathogens.</title>
        <authorList>
            <person name="Haridas S."/>
            <person name="Albert R."/>
            <person name="Binder M."/>
            <person name="Bloem J."/>
            <person name="Labutti K."/>
            <person name="Salamov A."/>
            <person name="Andreopoulos B."/>
            <person name="Baker S."/>
            <person name="Barry K."/>
            <person name="Bills G."/>
            <person name="Bluhm B."/>
            <person name="Cannon C."/>
            <person name="Castanera R."/>
            <person name="Culley D."/>
            <person name="Daum C."/>
            <person name="Ezra D."/>
            <person name="Gonzalez J."/>
            <person name="Henrissat B."/>
            <person name="Kuo A."/>
            <person name="Liang C."/>
            <person name="Lipzen A."/>
            <person name="Lutzoni F."/>
            <person name="Magnuson J."/>
            <person name="Mondo S."/>
            <person name="Nolan M."/>
            <person name="Ohm R."/>
            <person name="Pangilinan J."/>
            <person name="Park H.-J."/>
            <person name="Ramirez L."/>
            <person name="Alfaro M."/>
            <person name="Sun H."/>
            <person name="Tritt A."/>
            <person name="Yoshinaga Y."/>
            <person name="Zwiers L.-H."/>
            <person name="Turgeon B."/>
            <person name="Goodwin S."/>
            <person name="Spatafora J."/>
            <person name="Crous P."/>
            <person name="Grigoriev I."/>
        </authorList>
    </citation>
    <scope>NUCLEOTIDE SEQUENCE</scope>
    <source>
        <strain evidence="2">CBS 130266</strain>
    </source>
</reference>
<feature type="compositionally biased region" description="Basic and acidic residues" evidence="1">
    <location>
        <begin position="49"/>
        <end position="65"/>
    </location>
</feature>
<feature type="compositionally biased region" description="Polar residues" evidence="1">
    <location>
        <begin position="573"/>
        <end position="582"/>
    </location>
</feature>
<feature type="compositionally biased region" description="Polar residues" evidence="1">
    <location>
        <begin position="751"/>
        <end position="766"/>
    </location>
</feature>
<feature type="region of interest" description="Disordered" evidence="1">
    <location>
        <begin position="10"/>
        <end position="117"/>
    </location>
</feature>
<feature type="compositionally biased region" description="Basic and acidic residues" evidence="1">
    <location>
        <begin position="605"/>
        <end position="617"/>
    </location>
</feature>
<sequence>MKPKYCCNFVDRSDSPVLPSPRTVHGPTTPLSRAKDDSNLTDSRYTSVRTEDLRDIQRIFEHAQSNDEEDPATPKETHGSKNNSPRKSIIGSLFRKTINRPRSKSLGNLLNDPNQFQQTKHDIRKTLFSQQRPESGGYDTDAAVMGDVDASVSSQQHDDGSPTRGRSKLRPQDVGSGDMPQRKLRLSTSLSLPRISLDLDGRAVRRSFSVCSNNSIPDRMGRQKLRLPQLSAGSRHWKHSVMESLHISSPSMSILPGPDHEEDVSHEDLRPGSKGRGKQPDESLMEGVPRLSLMKGSLDRPFAGTYIQSIASPSAPKLQRTTNSFVNLMKASFDRPLSNSDPITHTKKLSTEKSSSGLVVPFTQRRKFSTDVNDRSFASNCMKHSRGGSKLGLVGNLEKNEIGKHRASTASVHLQNMRISHHLRSESSFSTAAITTAAPTAATTRNHTPIERVGSRHGSGTAPLPIQLARRPTQMSKSGLASNEVLKSGNNAATILNASVSSMYSDSVASPVHSPAGSFSNIPRPSFVVTSTQIQHDQGSVRAALENTDPLLPVAIPVASPNEQSILLKHNSRSNSSDSITIMPTPANLSSSNLSKGSKSSKTSRFKEDFDTPDLKKSTKRSSIANLFTRSKIRKGANDIVVSLDGSVDEPRRLQRAVPLDQRNAAGLFSKAIKAQQEEKSCMYLSGNKERAQHDIYRQRSTSFSRGASVSKGKQPAGAVSLPPSSPAPKNRSRTSGESFLRPTFNLPGFANNSTPEIFSKKTSPLHTRKGLRPEFSLPIFSHSEEDDDSPDPPTRTRSSVPLDPKETRALAIMYEDLDSQKEASDDTTIHSDKPSTVRDGADKPWSDIDAMLPLHPATHEVTVRQYVTAFRHANHWSADVLQTALESLADTLRTELNSQVRPAAHVRYDQDFSIEQLLYAFVAVRNDRGLPLFPDEMFRPNPGGSLSPTPDIPKVPSFDLNDRPVMMDSPPLQPTVHWVSGPPTPSSLGESAVDVVDDAETNLGSWSRYPSHTRAKRTGSAGAADDVKTHDFAYHIDPNHITADSSSSAEGDLDPKSKGSKKKDKKKKARTGLPKSRSMMIGKDFIKNYARLIRSPSVEWLSHGKGHRSSISPGGNLAHPELEVLPPVFAAMPDPVPESQEEDAALADVLVHKDTIDMIEMKKLRSHNRVADASHLDGASKTMMSGGLKPSASEHGMPAASPSDVLPVKLIPWDTSPSEPHQNGSCAELPRKSSTGAQTSSEQTNNTSISGDPGLLIDAMLRNKSSSGSGSGSHSGVTSPGSSDSLPGQDKDKSGHGKMASVTSIRASSMDLLKKLAEAEEREKLRCLELLMCDRKAAEEGEFLRRGSVREGASAEVEVGIVHARSKGSLRGEYDRVDGGPVQEYINGEAGVMDRSGGTGLTVPLSGSAVMAN</sequence>
<feature type="region of interest" description="Disordered" evidence="1">
    <location>
        <begin position="1039"/>
        <end position="1078"/>
    </location>
</feature>
<feature type="compositionally biased region" description="Basic and acidic residues" evidence="1">
    <location>
        <begin position="819"/>
        <end position="843"/>
    </location>
</feature>
<keyword evidence="3" id="KW-1185">Reference proteome</keyword>
<comment type="caution">
    <text evidence="2">The sequence shown here is derived from an EMBL/GenBank/DDBJ whole genome shotgun (WGS) entry which is preliminary data.</text>
</comment>
<feature type="region of interest" description="Disordered" evidence="1">
    <location>
        <begin position="572"/>
        <end position="619"/>
    </location>
</feature>
<feature type="compositionally biased region" description="Low complexity" evidence="1">
    <location>
        <begin position="1266"/>
        <end position="1286"/>
    </location>
</feature>
<feature type="region of interest" description="Disordered" evidence="1">
    <location>
        <begin position="818"/>
        <end position="843"/>
    </location>
</feature>
<evidence type="ECO:0000256" key="1">
    <source>
        <dbReference type="SAM" id="MobiDB-lite"/>
    </source>
</evidence>
<accession>A0A9P4NUM3</accession>
<feature type="region of interest" description="Disordered" evidence="1">
    <location>
        <begin position="1004"/>
        <end position="1025"/>
    </location>
</feature>
<protein>
    <submittedName>
        <fullName evidence="2">Uncharacterized protein</fullName>
    </submittedName>
</protein>
<feature type="compositionally biased region" description="Basic residues" evidence="1">
    <location>
        <begin position="1059"/>
        <end position="1071"/>
    </location>
</feature>
<feature type="region of interest" description="Disordered" evidence="1">
    <location>
        <begin position="249"/>
        <end position="286"/>
    </location>
</feature>
<feature type="region of interest" description="Disordered" evidence="1">
    <location>
        <begin position="151"/>
        <end position="187"/>
    </location>
</feature>
<dbReference type="Proteomes" id="UP000800235">
    <property type="component" value="Unassembled WGS sequence"/>
</dbReference>
<organism evidence="2 3">
    <name type="scientific">Tothia fuscella</name>
    <dbReference type="NCBI Taxonomy" id="1048955"/>
    <lineage>
        <taxon>Eukaryota</taxon>
        <taxon>Fungi</taxon>
        <taxon>Dikarya</taxon>
        <taxon>Ascomycota</taxon>
        <taxon>Pezizomycotina</taxon>
        <taxon>Dothideomycetes</taxon>
        <taxon>Pleosporomycetidae</taxon>
        <taxon>Venturiales</taxon>
        <taxon>Cylindrosympodiaceae</taxon>
        <taxon>Tothia</taxon>
    </lineage>
</organism>
<feature type="compositionally biased region" description="Polar residues" evidence="1">
    <location>
        <begin position="1216"/>
        <end position="1226"/>
    </location>
</feature>
<feature type="compositionally biased region" description="Polar residues" evidence="1">
    <location>
        <begin position="699"/>
        <end position="708"/>
    </location>
</feature>
<feature type="region of interest" description="Disordered" evidence="1">
    <location>
        <begin position="693"/>
        <end position="805"/>
    </location>
</feature>
<evidence type="ECO:0000313" key="2">
    <source>
        <dbReference type="EMBL" id="KAF2431912.1"/>
    </source>
</evidence>
<gene>
    <name evidence="2" type="ORF">EJ08DRAFT_696059</name>
</gene>
<name>A0A9P4NUM3_9PEZI</name>
<proteinExistence type="predicted"/>